<keyword evidence="9" id="KW-0520">NAD</keyword>
<comment type="catalytic activity">
    <reaction evidence="8 9">
        <text>a ubiquinone + NADH + 5 H(+)(in) = a ubiquinol + NAD(+) + 4 H(+)(out)</text>
        <dbReference type="Rhea" id="RHEA:29091"/>
        <dbReference type="Rhea" id="RHEA-COMP:9565"/>
        <dbReference type="Rhea" id="RHEA-COMP:9566"/>
        <dbReference type="ChEBI" id="CHEBI:15378"/>
        <dbReference type="ChEBI" id="CHEBI:16389"/>
        <dbReference type="ChEBI" id="CHEBI:17976"/>
        <dbReference type="ChEBI" id="CHEBI:57540"/>
        <dbReference type="ChEBI" id="CHEBI:57945"/>
        <dbReference type="EC" id="7.1.1.2"/>
    </reaction>
</comment>
<evidence type="ECO:0000313" key="10">
    <source>
        <dbReference type="EMBL" id="AAS00874.1"/>
    </source>
</evidence>
<name>Q6SKZ9_9CRUS</name>
<dbReference type="GO" id="GO:0016491">
    <property type="term" value="F:oxidoreductase activity"/>
    <property type="evidence" value="ECO:0007669"/>
    <property type="project" value="UniProtKB-KW"/>
</dbReference>
<evidence type="ECO:0000256" key="5">
    <source>
        <dbReference type="ARBA" id="ARBA00022692"/>
    </source>
</evidence>
<keyword evidence="9" id="KW-0249">Electron transport</keyword>
<evidence type="ECO:0000256" key="6">
    <source>
        <dbReference type="ARBA" id="ARBA00022989"/>
    </source>
</evidence>
<keyword evidence="6 9" id="KW-1133">Transmembrane helix</keyword>
<organism evidence="10">
    <name type="scientific">Hutchinsoniella macracantha</name>
    <dbReference type="NCBI Taxonomy" id="84335"/>
    <lineage>
        <taxon>Eukaryota</taxon>
        <taxon>Metazoa</taxon>
        <taxon>Ecdysozoa</taxon>
        <taxon>Arthropoda</taxon>
        <taxon>Crustacea</taxon>
        <taxon>Cephalocarida</taxon>
        <taxon>Brachypoda</taxon>
        <taxon>Hutchinsoniellidae</taxon>
        <taxon>Hutchinsoniella</taxon>
    </lineage>
</organism>
<dbReference type="InterPro" id="IPR000440">
    <property type="entry name" value="NADH_UbQ/plastoQ_OxRdtase_su3"/>
</dbReference>
<dbReference type="EC" id="7.1.1.2" evidence="9"/>
<dbReference type="GO" id="GO:0008137">
    <property type="term" value="F:NADH dehydrogenase (ubiquinone) activity"/>
    <property type="evidence" value="ECO:0007669"/>
    <property type="project" value="UniProtKB-UniRule"/>
</dbReference>
<sequence length="117" mass="13460">MFVMLFLGFILFFIIFMVLIIILLLSKKDFFDREKGSVFECGFDPVGSARLPFSLRFFLIAVIFLIFDVEVTLLLPMCLIVDVVNYTSYFMVGAVFIFILLGGLYYEWDGGAFDWAS</sequence>
<dbReference type="PANTHER" id="PTHR11058:SF9">
    <property type="entry name" value="NADH-UBIQUINONE OXIDOREDUCTASE CHAIN 3"/>
    <property type="match status" value="1"/>
</dbReference>
<keyword evidence="4 9" id="KW-0813">Transport</keyword>
<reference evidence="10" key="1">
    <citation type="journal article" date="2004" name="Proc. R. Soc. B">
        <title>Phylogenetic position of the Pentastomida and [pan]crustacean relationships.</title>
        <authorList>
            <person name="Lavrov D.V."/>
            <person name="Brown W.M."/>
            <person name="Boore J.L."/>
        </authorList>
    </citation>
    <scope>NUCLEOTIDE SEQUENCE</scope>
</reference>
<evidence type="ECO:0000256" key="3">
    <source>
        <dbReference type="ARBA" id="ARBA00021007"/>
    </source>
</evidence>
<feature type="transmembrane region" description="Helical" evidence="9">
    <location>
        <begin position="89"/>
        <end position="108"/>
    </location>
</feature>
<comment type="function">
    <text evidence="9">Core subunit of the mitochondrial membrane respiratory chain NADH dehydrogenase (Complex I) which catalyzes electron transfer from NADH through the respiratory chain, using ubiquinone as an electron acceptor. Essential for the catalytic activity of complex I.</text>
</comment>
<comment type="similarity">
    <text evidence="2 9">Belongs to the complex I subunit 3 family.</text>
</comment>
<keyword evidence="9 10" id="KW-0496">Mitochondrion</keyword>
<dbReference type="GO" id="GO:0031966">
    <property type="term" value="C:mitochondrial membrane"/>
    <property type="evidence" value="ECO:0007669"/>
    <property type="project" value="UniProtKB-SubCell"/>
</dbReference>
<dbReference type="GO" id="GO:0030964">
    <property type="term" value="C:NADH dehydrogenase complex"/>
    <property type="evidence" value="ECO:0007669"/>
    <property type="project" value="TreeGrafter"/>
</dbReference>
<keyword evidence="10" id="KW-0560">Oxidoreductase</keyword>
<evidence type="ECO:0000256" key="8">
    <source>
        <dbReference type="ARBA" id="ARBA00049551"/>
    </source>
</evidence>
<keyword evidence="9" id="KW-0830">Ubiquinone</keyword>
<evidence type="ECO:0000256" key="4">
    <source>
        <dbReference type="ARBA" id="ARBA00022448"/>
    </source>
</evidence>
<protein>
    <recommendedName>
        <fullName evidence="3 9">NADH-ubiquinone oxidoreductase chain 3</fullName>
        <ecNumber evidence="9">7.1.1.2</ecNumber>
    </recommendedName>
</protein>
<feature type="transmembrane region" description="Helical" evidence="9">
    <location>
        <begin position="6"/>
        <end position="25"/>
    </location>
</feature>
<dbReference type="AlphaFoldDB" id="Q6SKZ9"/>
<dbReference type="InterPro" id="IPR038430">
    <property type="entry name" value="NDAH_ubi_oxred_su3_sf"/>
</dbReference>
<evidence type="ECO:0000256" key="1">
    <source>
        <dbReference type="ARBA" id="ARBA00004370"/>
    </source>
</evidence>
<gene>
    <name evidence="10" type="primary">nad3</name>
</gene>
<keyword evidence="9" id="KW-1278">Translocase</keyword>
<feature type="transmembrane region" description="Helical" evidence="9">
    <location>
        <begin position="57"/>
        <end position="83"/>
    </location>
</feature>
<dbReference type="Pfam" id="PF00507">
    <property type="entry name" value="Oxidored_q4"/>
    <property type="match status" value="1"/>
</dbReference>
<evidence type="ECO:0000256" key="7">
    <source>
        <dbReference type="ARBA" id="ARBA00023136"/>
    </source>
</evidence>
<keyword evidence="5 9" id="KW-0812">Transmembrane</keyword>
<evidence type="ECO:0000256" key="9">
    <source>
        <dbReference type="RuleBase" id="RU003640"/>
    </source>
</evidence>
<proteinExistence type="inferred from homology"/>
<dbReference type="EMBL" id="AY456189">
    <property type="protein sequence ID" value="AAS00874.1"/>
    <property type="molecule type" value="Genomic_DNA"/>
</dbReference>
<accession>Q6SKZ9</accession>
<keyword evidence="9" id="KW-0679">Respiratory chain</keyword>
<dbReference type="Gene3D" id="1.20.58.1610">
    <property type="entry name" value="NADH:ubiquinone/plastoquinone oxidoreductase, chain 3"/>
    <property type="match status" value="1"/>
</dbReference>
<dbReference type="PANTHER" id="PTHR11058">
    <property type="entry name" value="NADH-UBIQUINONE OXIDOREDUCTASE CHAIN 3"/>
    <property type="match status" value="1"/>
</dbReference>
<comment type="subcellular location">
    <subcellularLocation>
        <location evidence="1">Membrane</location>
    </subcellularLocation>
    <subcellularLocation>
        <location evidence="9">Mitochondrion membrane</location>
        <topology evidence="9">Multi-pass membrane protein</topology>
    </subcellularLocation>
</comment>
<keyword evidence="7 9" id="KW-0472">Membrane</keyword>
<geneLocation type="mitochondrion" evidence="10"/>
<evidence type="ECO:0000256" key="2">
    <source>
        <dbReference type="ARBA" id="ARBA00008472"/>
    </source>
</evidence>